<dbReference type="InterPro" id="IPR000123">
    <property type="entry name" value="Reverse_transcriptase_msDNA"/>
</dbReference>
<dbReference type="Pfam" id="PF00078">
    <property type="entry name" value="RVT_1"/>
    <property type="match status" value="1"/>
</dbReference>
<dbReference type="RefSeq" id="WP_188955276.1">
    <property type="nucleotide sequence ID" value="NZ_BMIB01000004.1"/>
</dbReference>
<dbReference type="EC" id="2.7.7.49" evidence="1"/>
<dbReference type="Gene3D" id="3.30.70.270">
    <property type="match status" value="1"/>
</dbReference>
<reference evidence="13" key="2">
    <citation type="submission" date="2020-09" db="EMBL/GenBank/DDBJ databases">
        <authorList>
            <person name="Sun Q."/>
            <person name="Zhou Y."/>
        </authorList>
    </citation>
    <scope>NUCLEOTIDE SEQUENCE</scope>
    <source>
        <strain evidence="13">CGMCC 1.15290</strain>
    </source>
</reference>
<keyword evidence="10" id="KW-0175">Coiled coil</keyword>
<keyword evidence="4" id="KW-0479">Metal-binding</keyword>
<evidence type="ECO:0000256" key="6">
    <source>
        <dbReference type="ARBA" id="ARBA00022918"/>
    </source>
</evidence>
<dbReference type="InterPro" id="IPR043502">
    <property type="entry name" value="DNA/RNA_pol_sf"/>
</dbReference>
<keyword evidence="14" id="KW-1185">Reference proteome</keyword>
<evidence type="ECO:0000256" key="8">
    <source>
        <dbReference type="ARBA" id="ARBA00034120"/>
    </source>
</evidence>
<dbReference type="EMBL" id="BMIB01000004">
    <property type="protein sequence ID" value="GGH74904.1"/>
    <property type="molecule type" value="Genomic_DNA"/>
</dbReference>
<dbReference type="InterPro" id="IPR051083">
    <property type="entry name" value="GrpII_Intron_Splice-Mob/Def"/>
</dbReference>
<feature type="region of interest" description="Disordered" evidence="11">
    <location>
        <begin position="474"/>
        <end position="504"/>
    </location>
</feature>
<protein>
    <recommendedName>
        <fullName evidence="1">RNA-directed DNA polymerase</fullName>
        <ecNumber evidence="1">2.7.7.49</ecNumber>
    </recommendedName>
</protein>
<evidence type="ECO:0000256" key="11">
    <source>
        <dbReference type="SAM" id="MobiDB-lite"/>
    </source>
</evidence>
<evidence type="ECO:0000256" key="2">
    <source>
        <dbReference type="ARBA" id="ARBA00022679"/>
    </source>
</evidence>
<evidence type="ECO:0000256" key="7">
    <source>
        <dbReference type="ARBA" id="ARBA00023118"/>
    </source>
</evidence>
<comment type="caution">
    <text evidence="13">The sequence shown here is derived from an EMBL/GenBank/DDBJ whole genome shotgun (WGS) entry which is preliminary data.</text>
</comment>
<dbReference type="AlphaFoldDB" id="A0A917J0X8"/>
<evidence type="ECO:0000313" key="14">
    <source>
        <dbReference type="Proteomes" id="UP000627292"/>
    </source>
</evidence>
<evidence type="ECO:0000256" key="5">
    <source>
        <dbReference type="ARBA" id="ARBA00022842"/>
    </source>
</evidence>
<dbReference type="PANTHER" id="PTHR34047">
    <property type="entry name" value="NUCLEAR INTRON MATURASE 1, MITOCHONDRIAL-RELATED"/>
    <property type="match status" value="1"/>
</dbReference>
<dbReference type="InterPro" id="IPR000477">
    <property type="entry name" value="RT_dom"/>
</dbReference>
<dbReference type="GO" id="GO:0003723">
    <property type="term" value="F:RNA binding"/>
    <property type="evidence" value="ECO:0007669"/>
    <property type="project" value="InterPro"/>
</dbReference>
<dbReference type="Proteomes" id="UP000627292">
    <property type="component" value="Unassembled WGS sequence"/>
</dbReference>
<evidence type="ECO:0000256" key="1">
    <source>
        <dbReference type="ARBA" id="ARBA00012493"/>
    </source>
</evidence>
<gene>
    <name evidence="13" type="ORF">GCM10011379_37970</name>
</gene>
<evidence type="ECO:0000256" key="10">
    <source>
        <dbReference type="SAM" id="Coils"/>
    </source>
</evidence>
<dbReference type="PROSITE" id="PS50878">
    <property type="entry name" value="RT_POL"/>
    <property type="match status" value="1"/>
</dbReference>
<dbReference type="PANTHER" id="PTHR34047:SF7">
    <property type="entry name" value="RNA-DIRECTED DNA POLYMERASE"/>
    <property type="match status" value="1"/>
</dbReference>
<keyword evidence="6 13" id="KW-0695">RNA-directed DNA polymerase</keyword>
<dbReference type="SUPFAM" id="SSF56672">
    <property type="entry name" value="DNA/RNA polymerases"/>
    <property type="match status" value="1"/>
</dbReference>
<evidence type="ECO:0000259" key="12">
    <source>
        <dbReference type="PROSITE" id="PS50878"/>
    </source>
</evidence>
<keyword evidence="7" id="KW-0051">Antiviral defense</keyword>
<evidence type="ECO:0000256" key="3">
    <source>
        <dbReference type="ARBA" id="ARBA00022695"/>
    </source>
</evidence>
<evidence type="ECO:0000256" key="9">
    <source>
        <dbReference type="ARBA" id="ARBA00048173"/>
    </source>
</evidence>
<keyword evidence="3" id="KW-0548">Nucleotidyltransferase</keyword>
<reference evidence="13" key="1">
    <citation type="journal article" date="2014" name="Int. J. Syst. Evol. Microbiol.">
        <title>Complete genome sequence of Corynebacterium casei LMG S-19264T (=DSM 44701T), isolated from a smear-ripened cheese.</title>
        <authorList>
            <consortium name="US DOE Joint Genome Institute (JGI-PGF)"/>
            <person name="Walter F."/>
            <person name="Albersmeier A."/>
            <person name="Kalinowski J."/>
            <person name="Ruckert C."/>
        </authorList>
    </citation>
    <scope>NUCLEOTIDE SEQUENCE</scope>
    <source>
        <strain evidence="13">CGMCC 1.15290</strain>
    </source>
</reference>
<dbReference type="GO" id="GO:0051607">
    <property type="term" value="P:defense response to virus"/>
    <property type="evidence" value="ECO:0007669"/>
    <property type="project" value="UniProtKB-KW"/>
</dbReference>
<dbReference type="InterPro" id="IPR043128">
    <property type="entry name" value="Rev_trsase/Diguanyl_cyclase"/>
</dbReference>
<dbReference type="PRINTS" id="PR00866">
    <property type="entry name" value="RNADNAPOLMS"/>
</dbReference>
<evidence type="ECO:0000313" key="13">
    <source>
        <dbReference type="EMBL" id="GGH74904.1"/>
    </source>
</evidence>
<accession>A0A917J0X8</accession>
<comment type="catalytic activity">
    <reaction evidence="9">
        <text>DNA(n) + a 2'-deoxyribonucleoside 5'-triphosphate = DNA(n+1) + diphosphate</text>
        <dbReference type="Rhea" id="RHEA:22508"/>
        <dbReference type="Rhea" id="RHEA-COMP:17339"/>
        <dbReference type="Rhea" id="RHEA-COMP:17340"/>
        <dbReference type="ChEBI" id="CHEBI:33019"/>
        <dbReference type="ChEBI" id="CHEBI:61560"/>
        <dbReference type="ChEBI" id="CHEBI:173112"/>
        <dbReference type="EC" id="2.7.7.49"/>
    </reaction>
</comment>
<evidence type="ECO:0000256" key="4">
    <source>
        <dbReference type="ARBA" id="ARBA00022723"/>
    </source>
</evidence>
<dbReference type="CDD" id="cd03487">
    <property type="entry name" value="RT_Bac_retron_II"/>
    <property type="match status" value="1"/>
</dbReference>
<keyword evidence="2" id="KW-0808">Transferase</keyword>
<sequence>MADNRLTRQQIYDRIRSSSKEEYVRSEMLRLGFWTAKSGNTQITEVLLQQEATLTKELNQLMQERTRYRNKEAVLKEMRMKRMAEARRKREETKQKRELQRLEKAEAWRKRKQDEIVYLGETVSAGLQPGQSNEALLLQRGLPVFHTEKELAAAAGVDLRELRFLCYHRKVSAVNHYRKFLLPKKSGGHRLISAPMPRIKKVQYWVLHQILNKVPLHAAANGFATGRSIVTNAQPHVGRQVVINADVKDFFPSIHFKRVKGVFEKLGYNERIATILALLCTEAVTQEVVIDGKTYFVQKGCRVLPQGAPGSPAITNILCYQLDKRLQGVAGKHQYQYTRYADDISFSGSETTLAAEAMVWRIRKILQEEGFTVHPDKVRIMRKGARQEVTGIVVNKQPGIPREKLRRFRALLHRIKTKGWEGVQWGEGNIVSAMLGYVNFIKMVDPVKAARFEKEIALLGQLPGFTEAQKQVPLTPAPEALQKPSDTNPPSAPNTGEGDWWKVV</sequence>
<dbReference type="GO" id="GO:0003964">
    <property type="term" value="F:RNA-directed DNA polymerase activity"/>
    <property type="evidence" value="ECO:0007669"/>
    <property type="project" value="UniProtKB-KW"/>
</dbReference>
<dbReference type="GO" id="GO:0046872">
    <property type="term" value="F:metal ion binding"/>
    <property type="evidence" value="ECO:0007669"/>
    <property type="project" value="UniProtKB-KW"/>
</dbReference>
<organism evidence="13 14">
    <name type="scientific">Filimonas zeae</name>
    <dbReference type="NCBI Taxonomy" id="1737353"/>
    <lineage>
        <taxon>Bacteria</taxon>
        <taxon>Pseudomonadati</taxon>
        <taxon>Bacteroidota</taxon>
        <taxon>Chitinophagia</taxon>
        <taxon>Chitinophagales</taxon>
        <taxon>Chitinophagaceae</taxon>
        <taxon>Filimonas</taxon>
    </lineage>
</organism>
<comment type="similarity">
    <text evidence="8">Belongs to the bacterial reverse transcriptase family.</text>
</comment>
<feature type="coiled-coil region" evidence="10">
    <location>
        <begin position="44"/>
        <end position="103"/>
    </location>
</feature>
<keyword evidence="5" id="KW-0460">Magnesium</keyword>
<proteinExistence type="inferred from homology"/>
<feature type="domain" description="Reverse transcriptase" evidence="12">
    <location>
        <begin position="163"/>
        <end position="394"/>
    </location>
</feature>
<name>A0A917J0X8_9BACT</name>